<dbReference type="EMBL" id="LACB01000678">
    <property type="protein sequence ID" value="KAJ9481795.1"/>
    <property type="molecule type" value="Genomic_DNA"/>
</dbReference>
<gene>
    <name evidence="1" type="ORF">VN97_g11664</name>
</gene>
<dbReference type="AlphaFoldDB" id="A0AAI9T6N1"/>
<reference evidence="1" key="2">
    <citation type="journal article" date="2016" name="Fungal Biol.">
        <title>Ochratoxin A production by Penicillium thymicola.</title>
        <authorList>
            <person name="Nguyen H.D.T."/>
            <person name="McMullin D.R."/>
            <person name="Ponomareva E."/>
            <person name="Riley R."/>
            <person name="Pomraning K.R."/>
            <person name="Baker S.E."/>
            <person name="Seifert K.A."/>
        </authorList>
    </citation>
    <scope>NUCLEOTIDE SEQUENCE</scope>
    <source>
        <strain evidence="1">DAOM 180753</strain>
    </source>
</reference>
<evidence type="ECO:0000313" key="1">
    <source>
        <dbReference type="EMBL" id="KAJ9481795.1"/>
    </source>
</evidence>
<organism evidence="1 2">
    <name type="scientific">Penicillium thymicola</name>
    <dbReference type="NCBI Taxonomy" id="293382"/>
    <lineage>
        <taxon>Eukaryota</taxon>
        <taxon>Fungi</taxon>
        <taxon>Dikarya</taxon>
        <taxon>Ascomycota</taxon>
        <taxon>Pezizomycotina</taxon>
        <taxon>Eurotiomycetes</taxon>
        <taxon>Eurotiomycetidae</taxon>
        <taxon>Eurotiales</taxon>
        <taxon>Aspergillaceae</taxon>
        <taxon>Penicillium</taxon>
    </lineage>
</organism>
<sequence length="82" mass="9520">MSMSACKLMGPCWLVRNFLRDGTVDALENISYCAERERREELSKLQVGTNDWEQTLRDHVTPRNTSISHCTMHFDVHHVDLS</sequence>
<proteinExistence type="predicted"/>
<comment type="caution">
    <text evidence="1">The sequence shown here is derived from an EMBL/GenBank/DDBJ whole genome shotgun (WGS) entry which is preliminary data.</text>
</comment>
<keyword evidence="2" id="KW-1185">Reference proteome</keyword>
<reference evidence="1" key="1">
    <citation type="submission" date="2015-06" db="EMBL/GenBank/DDBJ databases">
        <authorList>
            <person name="Nguyen H."/>
        </authorList>
    </citation>
    <scope>NUCLEOTIDE SEQUENCE</scope>
    <source>
        <strain evidence="1">DAOM 180753</strain>
    </source>
</reference>
<dbReference type="Proteomes" id="UP001227192">
    <property type="component" value="Unassembled WGS sequence"/>
</dbReference>
<name>A0AAI9T6N1_PENTH</name>
<protein>
    <submittedName>
        <fullName evidence="1">Uncharacterized protein</fullName>
    </submittedName>
</protein>
<evidence type="ECO:0000313" key="2">
    <source>
        <dbReference type="Proteomes" id="UP001227192"/>
    </source>
</evidence>
<accession>A0AAI9T6N1</accession>